<comment type="caution">
    <text evidence="7">The sequence shown here is derived from an EMBL/GenBank/DDBJ whole genome shotgun (WGS) entry which is preliminary data.</text>
</comment>
<feature type="region of interest" description="Disordered" evidence="4">
    <location>
        <begin position="689"/>
        <end position="708"/>
    </location>
</feature>
<name>A0A660KXE6_9BACL</name>
<dbReference type="Pfam" id="PF00271">
    <property type="entry name" value="Helicase_C"/>
    <property type="match status" value="1"/>
</dbReference>
<dbReference type="PROSITE" id="PS51194">
    <property type="entry name" value="HELICASE_CTER"/>
    <property type="match status" value="1"/>
</dbReference>
<evidence type="ECO:0000259" key="6">
    <source>
        <dbReference type="PROSITE" id="PS51194"/>
    </source>
</evidence>
<dbReference type="InterPro" id="IPR027417">
    <property type="entry name" value="P-loop_NTPase"/>
</dbReference>
<evidence type="ECO:0000256" key="3">
    <source>
        <dbReference type="ARBA" id="ARBA00023125"/>
    </source>
</evidence>
<sequence>MGEREVPAGRVETYVSGIVVRRRGTGPLSPEEALAFAPFGQAFPDPRSPTLSGIAVVFSPAEVCALLGSAFSSVSQWLLAGPLPFGYAAWLAEHLRDRVEALGEVSFRSGEFLARLRSEAAQALRSLLWRHGLFAADGEESPSAVSFRGDVCAELPRDGDFAVHGPYDFLLPYLAGRRVTWEELSAYALDLSPVFGLDRAALRRVLARPGPLLERWRAGRHVFLIPSVEPSRAGTTFVCNRCGARFLPESERFLAPFGVEEPVCPVCRVLGDSRPGKVLVEGARPFLSPRIPPSFLLPLDAAGSVFPPLESGTSAPFPAPSPARSRGEGIFRFRPTLVRASFPEDALTPAQRRIAEALRGRVIAPRAEAEERGAEFLLWAVTGAGKTEVLFPLLADVLRAGGRVLWATPRRDVVDELAPRLAAAFPEVPLGAYRGGRPGSLALPPLVLATVHQTLRMSAAFSLVVVDEADAFPLSAEPFLWRSIWRVAGSSPVVYLTATPPVPLLRRLLVRDAVFLLPRRFHGRPLPVPRPVRVPQLAAALERGRLPQELVSWLEGRLRRGRRVYLFGPYVDTAEALAELLRRAGVKAAGVSARTNNRDAHVMGFREGRISVLATTTVLERGITVPSADVGVVGACAEHFDAAALVQMAGRGGRKAEDEDAEVLFFMEHPTSEVERAVRIVRELNALAAEEDSDSQGETGFAAAATSRHADGPSAARASLFALFAGNGSKPTEAGPILSPSEPATTHPRCLSCGRPLSRPRTSFLPRPLHELESLVCRTCLEQIEVPSGHQCAHCGLPLGGREGNTCADCARFWLRPRSLSATNEVPSST</sequence>
<dbReference type="InterPro" id="IPR001650">
    <property type="entry name" value="Helicase_C-like"/>
</dbReference>
<dbReference type="InterPro" id="IPR011545">
    <property type="entry name" value="DEAD/DEAH_box_helicase_dom"/>
</dbReference>
<protein>
    <submittedName>
        <fullName evidence="7">Late competence protein required for DNA uptake (Superfamily II DNA/RNA helicase)</fullName>
    </submittedName>
</protein>
<feature type="region of interest" description="Disordered" evidence="4">
    <location>
        <begin position="732"/>
        <end position="752"/>
    </location>
</feature>
<dbReference type="Gene3D" id="3.40.50.300">
    <property type="entry name" value="P-loop containing nucleotide triphosphate hydrolases"/>
    <property type="match status" value="2"/>
</dbReference>
<dbReference type="Proteomes" id="UP000267019">
    <property type="component" value="Unassembled WGS sequence"/>
</dbReference>
<evidence type="ECO:0000313" key="7">
    <source>
        <dbReference type="EMBL" id="RKQ85493.1"/>
    </source>
</evidence>
<gene>
    <name evidence="7" type="ORF">C7438_0887</name>
</gene>
<keyword evidence="8" id="KW-1185">Reference proteome</keyword>
<dbReference type="Pfam" id="PF00270">
    <property type="entry name" value="DEAD"/>
    <property type="match status" value="1"/>
</dbReference>
<proteinExistence type="predicted"/>
<evidence type="ECO:0000256" key="2">
    <source>
        <dbReference type="ARBA" id="ARBA00022840"/>
    </source>
</evidence>
<keyword evidence="7" id="KW-0378">Hydrolase</keyword>
<evidence type="ECO:0000256" key="4">
    <source>
        <dbReference type="SAM" id="MobiDB-lite"/>
    </source>
</evidence>
<keyword evidence="1" id="KW-0547">Nucleotide-binding</keyword>
<dbReference type="OrthoDB" id="2077914at2"/>
<dbReference type="GO" id="GO:0006302">
    <property type="term" value="P:double-strand break repair"/>
    <property type="evidence" value="ECO:0007669"/>
    <property type="project" value="TreeGrafter"/>
</dbReference>
<feature type="domain" description="Helicase ATP-binding" evidence="5">
    <location>
        <begin position="367"/>
        <end position="518"/>
    </location>
</feature>
<keyword evidence="3" id="KW-0238">DNA-binding</keyword>
<evidence type="ECO:0000313" key="8">
    <source>
        <dbReference type="Proteomes" id="UP000267019"/>
    </source>
</evidence>
<dbReference type="GO" id="GO:0003677">
    <property type="term" value="F:DNA binding"/>
    <property type="evidence" value="ECO:0007669"/>
    <property type="project" value="UniProtKB-KW"/>
</dbReference>
<dbReference type="SMART" id="SM00487">
    <property type="entry name" value="DEXDc"/>
    <property type="match status" value="1"/>
</dbReference>
<keyword evidence="7" id="KW-0347">Helicase</keyword>
<dbReference type="SUPFAM" id="SSF52540">
    <property type="entry name" value="P-loop containing nucleoside triphosphate hydrolases"/>
    <property type="match status" value="1"/>
</dbReference>
<dbReference type="SMART" id="SM00490">
    <property type="entry name" value="HELICc"/>
    <property type="match status" value="1"/>
</dbReference>
<dbReference type="PROSITE" id="PS51192">
    <property type="entry name" value="HELICASE_ATP_BIND_1"/>
    <property type="match status" value="1"/>
</dbReference>
<dbReference type="PANTHER" id="PTHR30580">
    <property type="entry name" value="PRIMOSOMAL PROTEIN N"/>
    <property type="match status" value="1"/>
</dbReference>
<dbReference type="EMBL" id="RBIJ01000002">
    <property type="protein sequence ID" value="RKQ85493.1"/>
    <property type="molecule type" value="Genomic_DNA"/>
</dbReference>
<dbReference type="PANTHER" id="PTHR30580:SF1">
    <property type="entry name" value="COMF OPERON PROTEIN 1"/>
    <property type="match status" value="1"/>
</dbReference>
<dbReference type="GO" id="GO:0043138">
    <property type="term" value="F:3'-5' DNA helicase activity"/>
    <property type="evidence" value="ECO:0007669"/>
    <property type="project" value="TreeGrafter"/>
</dbReference>
<dbReference type="RefSeq" id="WP_121444163.1">
    <property type="nucleotide sequence ID" value="NZ_RBIJ01000002.1"/>
</dbReference>
<dbReference type="AlphaFoldDB" id="A0A660KXE6"/>
<keyword evidence="2" id="KW-0067">ATP-binding</keyword>
<accession>A0A660KXE6</accession>
<dbReference type="InterPro" id="IPR014001">
    <property type="entry name" value="Helicase_ATP-bd"/>
</dbReference>
<dbReference type="GO" id="GO:0005524">
    <property type="term" value="F:ATP binding"/>
    <property type="evidence" value="ECO:0007669"/>
    <property type="project" value="UniProtKB-KW"/>
</dbReference>
<dbReference type="GO" id="GO:0006310">
    <property type="term" value="P:DNA recombination"/>
    <property type="evidence" value="ECO:0007669"/>
    <property type="project" value="TreeGrafter"/>
</dbReference>
<dbReference type="GO" id="GO:0006270">
    <property type="term" value="P:DNA replication initiation"/>
    <property type="evidence" value="ECO:0007669"/>
    <property type="project" value="TreeGrafter"/>
</dbReference>
<feature type="domain" description="Helicase C-terminal" evidence="6">
    <location>
        <begin position="545"/>
        <end position="700"/>
    </location>
</feature>
<reference evidence="7 8" key="1">
    <citation type="submission" date="2018-10" db="EMBL/GenBank/DDBJ databases">
        <title>Genomic Encyclopedia of Type Strains, Phase IV (KMG-IV): sequencing the most valuable type-strain genomes for metagenomic binning, comparative biology and taxonomic classification.</title>
        <authorList>
            <person name="Goeker M."/>
        </authorList>
    </citation>
    <scope>NUCLEOTIDE SEQUENCE [LARGE SCALE GENOMIC DNA]</scope>
    <source>
        <strain evidence="7 8">DSM 22653</strain>
    </source>
</reference>
<evidence type="ECO:0000256" key="1">
    <source>
        <dbReference type="ARBA" id="ARBA00022741"/>
    </source>
</evidence>
<evidence type="ECO:0000259" key="5">
    <source>
        <dbReference type="PROSITE" id="PS51192"/>
    </source>
</evidence>
<organism evidence="7 8">
    <name type="scientific">Brockia lithotrophica</name>
    <dbReference type="NCBI Taxonomy" id="933949"/>
    <lineage>
        <taxon>Bacteria</taxon>
        <taxon>Bacillati</taxon>
        <taxon>Bacillota</taxon>
        <taxon>Bacilli</taxon>
        <taxon>Bacillales</taxon>
        <taxon>Bacillales Family X. Incertae Sedis</taxon>
        <taxon>Brockia</taxon>
    </lineage>
</organism>